<dbReference type="AlphaFoldDB" id="A0A0H3DA87"/>
<gene>
    <name evidence="2" type="primary">actV</name>
    <name evidence="2" type="ordered locus">AMED_5432</name>
</gene>
<dbReference type="Gene3D" id="3.30.530.20">
    <property type="match status" value="1"/>
</dbReference>
<dbReference type="PATRIC" id="fig|749927.5.peg.5630"/>
<sequence length="155" mass="17975">MAAHTDNSVFIEAPMELVWQRTNDVESWTELFDEYGEATVLDRRDDRITFRLALHPDENGKVWAWVSERRLDEAARTTLSHRVETGPFKYMTLFWEYTEVAGGVRLRWVQDFEMKPGAPLDDHAMAARINGNSVRQQARIKQLLEQAAREAEVPV</sequence>
<dbReference type="InterPro" id="IPR023393">
    <property type="entry name" value="START-like_dom_sf"/>
</dbReference>
<evidence type="ECO:0000259" key="1">
    <source>
        <dbReference type="Pfam" id="PF03364"/>
    </source>
</evidence>
<dbReference type="Proteomes" id="UP000000328">
    <property type="component" value="Chromosome"/>
</dbReference>
<organism evidence="2 3">
    <name type="scientific">Amycolatopsis mediterranei (strain U-32)</name>
    <dbReference type="NCBI Taxonomy" id="749927"/>
    <lineage>
        <taxon>Bacteria</taxon>
        <taxon>Bacillati</taxon>
        <taxon>Actinomycetota</taxon>
        <taxon>Actinomycetes</taxon>
        <taxon>Pseudonocardiales</taxon>
        <taxon>Pseudonocardiaceae</taxon>
        <taxon>Amycolatopsis</taxon>
    </lineage>
</organism>
<dbReference type="SUPFAM" id="SSF55961">
    <property type="entry name" value="Bet v1-like"/>
    <property type="match status" value="1"/>
</dbReference>
<dbReference type="Pfam" id="PF03364">
    <property type="entry name" value="Polyketide_cyc"/>
    <property type="match status" value="1"/>
</dbReference>
<protein>
    <submittedName>
        <fullName evidence="2">Polyketide cyclase/dehydratase</fullName>
    </submittedName>
</protein>
<proteinExistence type="predicted"/>
<name>A0A0H3DA87_AMYMU</name>
<feature type="domain" description="Coenzyme Q-binding protein COQ10 START" evidence="1">
    <location>
        <begin position="11"/>
        <end position="133"/>
    </location>
</feature>
<evidence type="ECO:0000313" key="3">
    <source>
        <dbReference type="Proteomes" id="UP000000328"/>
    </source>
</evidence>
<dbReference type="HOGENOM" id="CLU_1651183_0_0_11"/>
<dbReference type="CDD" id="cd08860">
    <property type="entry name" value="TcmN_ARO-CYC_like"/>
    <property type="match status" value="1"/>
</dbReference>
<dbReference type="InterPro" id="IPR005031">
    <property type="entry name" value="COQ10_START"/>
</dbReference>
<dbReference type="RefSeq" id="WP_013227252.1">
    <property type="nucleotide sequence ID" value="NC_014318.1"/>
</dbReference>
<dbReference type="EMBL" id="CP002000">
    <property type="protein sequence ID" value="ADJ47192.1"/>
    <property type="molecule type" value="Genomic_DNA"/>
</dbReference>
<dbReference type="OrthoDB" id="156693at2"/>
<dbReference type="GeneID" id="92873140"/>
<dbReference type="eggNOG" id="COG2867">
    <property type="taxonomic scope" value="Bacteria"/>
</dbReference>
<reference evidence="2 3" key="1">
    <citation type="journal article" date="2010" name="Cell Res.">
        <title>Complete genome sequence of the rifamycin SV-producing Amycolatopsis mediterranei U32 revealed its genetic characteristics in phylogeny and metabolism.</title>
        <authorList>
            <person name="Zhao W."/>
            <person name="Zhong Y."/>
            <person name="Yuan H."/>
            <person name="Wang J."/>
            <person name="Zheng H."/>
            <person name="Wang Y."/>
            <person name="Cen X."/>
            <person name="Xu F."/>
            <person name="Bai J."/>
            <person name="Han X."/>
            <person name="Lu G."/>
            <person name="Zhu Y."/>
            <person name="Shao Z."/>
            <person name="Yan H."/>
            <person name="Li C."/>
            <person name="Peng N."/>
            <person name="Zhang Z."/>
            <person name="Zhang Y."/>
            <person name="Lin W."/>
            <person name="Fan Y."/>
            <person name="Qin Z."/>
            <person name="Hu Y."/>
            <person name="Zhu B."/>
            <person name="Wang S."/>
            <person name="Ding X."/>
            <person name="Zhao G.P."/>
        </authorList>
    </citation>
    <scope>NUCLEOTIDE SEQUENCE [LARGE SCALE GENOMIC DNA]</scope>
    <source>
        <strain evidence="3">U-32</strain>
    </source>
</reference>
<evidence type="ECO:0000313" key="2">
    <source>
        <dbReference type="EMBL" id="ADJ47192.1"/>
    </source>
</evidence>
<accession>A0A0H3DA87</accession>
<dbReference type="KEGG" id="amd:AMED_5432"/>